<evidence type="ECO:0000313" key="3">
    <source>
        <dbReference type="Proteomes" id="UP000216207"/>
    </source>
</evidence>
<dbReference type="InterPro" id="IPR024775">
    <property type="entry name" value="DinB-like"/>
</dbReference>
<dbReference type="Proteomes" id="UP000216207">
    <property type="component" value="Unassembled WGS sequence"/>
</dbReference>
<dbReference type="Pfam" id="PF12867">
    <property type="entry name" value="DinB_2"/>
    <property type="match status" value="1"/>
</dbReference>
<dbReference type="EMBL" id="NPCC01000034">
    <property type="protein sequence ID" value="PAE87369.1"/>
    <property type="molecule type" value="Genomic_DNA"/>
</dbReference>
<evidence type="ECO:0000313" key="2">
    <source>
        <dbReference type="EMBL" id="PAE87369.1"/>
    </source>
</evidence>
<feature type="domain" description="DinB-like" evidence="1">
    <location>
        <begin position="23"/>
        <end position="159"/>
    </location>
</feature>
<dbReference type="Gene3D" id="1.20.120.450">
    <property type="entry name" value="dinb family like domain"/>
    <property type="match status" value="1"/>
</dbReference>
<proteinExistence type="predicted"/>
<dbReference type="RefSeq" id="WP_082369079.1">
    <property type="nucleotide sequence ID" value="NZ_BOQS01000016.1"/>
</dbReference>
<sequence>MHYHLHRQTEMEPRVNMLFSMVEENYERLRGLLEKVSEEELFYKGPGQAYNSIGQLLKHLAFVDLQWNYRIKEEPLPVELEKAYGPELDATGKLPAVESGSTIVDVLDAYDVVFQSFKETCQTLKDEELDKIIPYNDHTATIGWGIWHMADHSRYHQAHVVLMRKWFRQRQ</sequence>
<gene>
    <name evidence="2" type="ORF">CHH72_18080</name>
</gene>
<reference evidence="2 3" key="1">
    <citation type="submission" date="2017-07" db="EMBL/GenBank/DDBJ databases">
        <title>Isolation and whole genome analysis of endospore-forming bacteria from heroin.</title>
        <authorList>
            <person name="Kalinowski J."/>
            <person name="Ahrens B."/>
            <person name="Al-Dilaimi A."/>
            <person name="Winkler A."/>
            <person name="Wibberg D."/>
            <person name="Schleenbecker U."/>
            <person name="Ruckert C."/>
            <person name="Wolfel R."/>
            <person name="Grass G."/>
        </authorList>
    </citation>
    <scope>NUCLEOTIDE SEQUENCE [LARGE SCALE GENOMIC DNA]</scope>
    <source>
        <strain evidence="2 3">7539</strain>
    </source>
</reference>
<dbReference type="InterPro" id="IPR034660">
    <property type="entry name" value="DinB/YfiT-like"/>
</dbReference>
<accession>A0A268NVU5</accession>
<protein>
    <submittedName>
        <fullName evidence="2">DinB family protein</fullName>
    </submittedName>
</protein>
<comment type="caution">
    <text evidence="2">The sequence shown here is derived from an EMBL/GenBank/DDBJ whole genome shotgun (WGS) entry which is preliminary data.</text>
</comment>
<dbReference type="AlphaFoldDB" id="A0A268NVU5"/>
<organism evidence="2 3">
    <name type="scientific">Shouchella clausii</name>
    <name type="common">Alkalihalobacillus clausii</name>
    <dbReference type="NCBI Taxonomy" id="79880"/>
    <lineage>
        <taxon>Bacteria</taxon>
        <taxon>Bacillati</taxon>
        <taxon>Bacillota</taxon>
        <taxon>Bacilli</taxon>
        <taxon>Bacillales</taxon>
        <taxon>Bacillaceae</taxon>
        <taxon>Shouchella</taxon>
    </lineage>
</organism>
<name>A0A268NVU5_SHOCL</name>
<evidence type="ECO:0000259" key="1">
    <source>
        <dbReference type="Pfam" id="PF12867"/>
    </source>
</evidence>
<dbReference type="SUPFAM" id="SSF109854">
    <property type="entry name" value="DinB/YfiT-like putative metalloenzymes"/>
    <property type="match status" value="1"/>
</dbReference>